<dbReference type="Pfam" id="PF13569">
    <property type="entry name" value="DUF4132"/>
    <property type="match status" value="1"/>
</dbReference>
<dbReference type="InterPro" id="IPR049809">
    <property type="entry name" value="YehF/YfeS-like_WGR"/>
</dbReference>
<dbReference type="CDD" id="cd07996">
    <property type="entry name" value="WGR_MMR_like"/>
    <property type="match status" value="1"/>
</dbReference>
<dbReference type="SUPFAM" id="SSF142921">
    <property type="entry name" value="WGR domain-like"/>
    <property type="match status" value="1"/>
</dbReference>
<dbReference type="RefSeq" id="WP_253767282.1">
    <property type="nucleotide sequence ID" value="NZ_JAMTCK010000002.1"/>
</dbReference>
<dbReference type="Gene3D" id="2.20.140.10">
    <property type="entry name" value="WGR domain"/>
    <property type="match status" value="1"/>
</dbReference>
<proteinExistence type="predicted"/>
<reference evidence="3" key="1">
    <citation type="submission" date="2022-06" db="EMBL/GenBank/DDBJ databases">
        <title>Genomic Encyclopedia of Archaeal and Bacterial Type Strains, Phase II (KMG-II): from individual species to whole genera.</title>
        <authorList>
            <person name="Goeker M."/>
        </authorList>
    </citation>
    <scope>NUCLEOTIDE SEQUENCE</scope>
    <source>
        <strain evidence="3">DSM 43935</strain>
    </source>
</reference>
<feature type="region of interest" description="Disordered" evidence="1">
    <location>
        <begin position="75"/>
        <end position="101"/>
    </location>
</feature>
<dbReference type="InterPro" id="IPR008893">
    <property type="entry name" value="WGR_domain"/>
</dbReference>
<evidence type="ECO:0000313" key="4">
    <source>
        <dbReference type="Proteomes" id="UP001206128"/>
    </source>
</evidence>
<dbReference type="AlphaFoldDB" id="A0AAE3GB31"/>
<gene>
    <name evidence="3" type="ORF">LX83_000862</name>
</gene>
<feature type="domain" description="WGR" evidence="2">
    <location>
        <begin position="1"/>
        <end position="78"/>
    </location>
</feature>
<dbReference type="Pfam" id="PF05406">
    <property type="entry name" value="WGR"/>
    <property type="match status" value="1"/>
</dbReference>
<sequence length="1236" mass="135201">MRRFEYVAERSEKFWEIDLAGRSVTVRYGRMGTSGQTQTKELASPSAAQAHHDKLVADKVRKGYQEVAAPNGALPAAARPSAQEDASLPAAAAATEPSAEPVDLAEQLASEDVLDIPPAWRRTLHPRRGGVPGPRVVLDQRAAETLWQHLDVEREQLAPNTLRGVIQRILDSPDTDPELAAQGRAYLDHATLPPRDHESMTPLGAAAVARAFAHSLNWHEDDRLGGLTDAWLTTHGVVFTARAVVELVGLVTAGDDASAVHLRPWAPGDNEHVVLRGAVRTAIYRLRAFLAQAGDDDYHAVTEALADYRGGCPLQRIVVSFLLPTRTDWVSQDCATAASTGDATGVDLLLCSLTSVEQLDQVADLFNTWLLWRYPAPLPTLVEGVGAGAAATLARWLDKPNHAADISKRLLATLAALPSDEALDHLLNRVDQKYVQPVVLDALRRYPARGLRLLAAKAAANSSAARTAAALLRSHVLARPTLVTALLPALPAALRERIEAITESSGVAEAPAESLPSVLVSPPWLSRPKAVQPTVITGLVAPETTEIAWQPGEQEEWANQQTWFDRWTIRADRDWADLAAEFTTGKIRNAVAFMVKGPEEVVRPLLRDWRPRDTYSSDGWLRRLIGRYGLDALGPAMHVARHDPRQGATVLLMPFASTEIALLMADWFTRLKSVRQAALAWFHRHPEVAARGLVPTAVGSPGKQRRAAESALRAIASGGHATEVLRAAAHYGEQAVEVVRSILDTDPLQVLPPRIPALPAWLEPGTLPQILLADRAQALPRTAIQHLCTMLAMSTPDDVYAGVDIVRDACDRESLAEFGWALFQSWQSAGMPAKDGWVLTALGWLGDDETVRLLTPLIRAWPGVGGHARAVAGLDVLASIGTDVALMHLHGIAQKVKFRALRERAQDKVNQIAEELGLTAEQLADRLVPDLGLNPDGSLTLDYGPRRFVVGFDEQLKPYVTDENGTRRKDLPKPGARDDQDLAPAAHKRFAALKKDARAVVADQLRRLERAMVTQRRWPAAEFRALFVDHPLIWHLVRRLVWASYDEAGHLVRAFRVAEDRTLADVNDDSVELGEDTVGIAHPLHLGADLDAWSEVFADYEILQPFPQLGRDTHHLTDEERATHTITRFAGRTVPTVKVIGLERRGWVRGAPQDAGVQCWTYLPIAAGRTVTISLDPGIIPGEPAYWPEQKLTDIWLSTATHGDWRPPAANGEVTLGTLDPVVVSELLRDLTDLTR</sequence>
<dbReference type="Proteomes" id="UP001206128">
    <property type="component" value="Unassembled WGS sequence"/>
</dbReference>
<dbReference type="EMBL" id="JAMTCK010000002">
    <property type="protein sequence ID" value="MCP2164022.1"/>
    <property type="molecule type" value="Genomic_DNA"/>
</dbReference>
<dbReference type="InterPro" id="IPR025406">
    <property type="entry name" value="DUF4132"/>
</dbReference>
<evidence type="ECO:0000259" key="2">
    <source>
        <dbReference type="PROSITE" id="PS51977"/>
    </source>
</evidence>
<comment type="caution">
    <text evidence="3">The sequence shown here is derived from an EMBL/GenBank/DDBJ whole genome shotgun (WGS) entry which is preliminary data.</text>
</comment>
<keyword evidence="4" id="KW-1185">Reference proteome</keyword>
<organism evidence="3 4">
    <name type="scientific">Goodfellowiella coeruleoviolacea</name>
    <dbReference type="NCBI Taxonomy" id="334858"/>
    <lineage>
        <taxon>Bacteria</taxon>
        <taxon>Bacillati</taxon>
        <taxon>Actinomycetota</taxon>
        <taxon>Actinomycetes</taxon>
        <taxon>Pseudonocardiales</taxon>
        <taxon>Pseudonocardiaceae</taxon>
        <taxon>Goodfellowiella</taxon>
    </lineage>
</organism>
<dbReference type="InterPro" id="IPR036930">
    <property type="entry name" value="WGR_dom_sf"/>
</dbReference>
<dbReference type="SMART" id="SM00773">
    <property type="entry name" value="WGR"/>
    <property type="match status" value="1"/>
</dbReference>
<accession>A0AAE3GB31</accession>
<feature type="compositionally biased region" description="Basic and acidic residues" evidence="1">
    <location>
        <begin position="964"/>
        <end position="980"/>
    </location>
</feature>
<dbReference type="GO" id="GO:0003677">
    <property type="term" value="F:DNA binding"/>
    <property type="evidence" value="ECO:0007669"/>
    <property type="project" value="UniProtKB-KW"/>
</dbReference>
<dbReference type="PROSITE" id="PS51977">
    <property type="entry name" value="WGR"/>
    <property type="match status" value="1"/>
</dbReference>
<evidence type="ECO:0000313" key="3">
    <source>
        <dbReference type="EMBL" id="MCP2164022.1"/>
    </source>
</evidence>
<evidence type="ECO:0000256" key="1">
    <source>
        <dbReference type="SAM" id="MobiDB-lite"/>
    </source>
</evidence>
<name>A0AAE3GB31_9PSEU</name>
<feature type="region of interest" description="Disordered" evidence="1">
    <location>
        <begin position="961"/>
        <end position="980"/>
    </location>
</feature>
<protein>
    <submittedName>
        <fullName evidence="3">WGR domain-containing protein, predicted DNA-binding domain in MolR</fullName>
    </submittedName>
</protein>
<keyword evidence="3" id="KW-0238">DNA-binding</keyword>